<feature type="binding site" evidence="2">
    <location>
        <position position="116"/>
    </location>
    <ligand>
        <name>substrate</name>
    </ligand>
</feature>
<evidence type="ECO:0000256" key="3">
    <source>
        <dbReference type="PIRSR" id="PIRSR000097-3"/>
    </source>
</evidence>
<protein>
    <recommendedName>
        <fullName evidence="4">NADP-dependent oxidoreductase domain-containing protein</fullName>
    </recommendedName>
</protein>
<feature type="site" description="Lowers pKa of active site Tyr" evidence="3">
    <location>
        <position position="83"/>
    </location>
</feature>
<feature type="active site" description="Proton donor" evidence="1">
    <location>
        <position position="54"/>
    </location>
</feature>
<feature type="domain" description="NADP-dependent oxidoreductase" evidence="4">
    <location>
        <begin position="22"/>
        <end position="296"/>
    </location>
</feature>
<dbReference type="PROSITE" id="PS00798">
    <property type="entry name" value="ALDOKETO_REDUCTASE_1"/>
    <property type="match status" value="1"/>
</dbReference>
<evidence type="ECO:0000256" key="2">
    <source>
        <dbReference type="PIRSR" id="PIRSR000097-2"/>
    </source>
</evidence>
<dbReference type="InterPro" id="IPR036812">
    <property type="entry name" value="NAD(P)_OxRdtase_dom_sf"/>
</dbReference>
<proteinExistence type="predicted"/>
<dbReference type="PRINTS" id="PR00069">
    <property type="entry name" value="ALDKETRDTASE"/>
</dbReference>
<dbReference type="EMBL" id="GEBQ01009552">
    <property type="protein sequence ID" value="JAT30425.1"/>
    <property type="molecule type" value="Transcribed_RNA"/>
</dbReference>
<dbReference type="SUPFAM" id="SSF51430">
    <property type="entry name" value="NAD(P)-linked oxidoreductase"/>
    <property type="match status" value="1"/>
</dbReference>
<dbReference type="Gene3D" id="3.20.20.100">
    <property type="entry name" value="NADP-dependent oxidoreductase domain"/>
    <property type="match status" value="1"/>
</dbReference>
<dbReference type="InterPro" id="IPR018170">
    <property type="entry name" value="Aldo/ket_reductase_CS"/>
</dbReference>
<organism evidence="5">
    <name type="scientific">Graphocephala atropunctata</name>
    <dbReference type="NCBI Taxonomy" id="36148"/>
    <lineage>
        <taxon>Eukaryota</taxon>
        <taxon>Metazoa</taxon>
        <taxon>Ecdysozoa</taxon>
        <taxon>Arthropoda</taxon>
        <taxon>Hexapoda</taxon>
        <taxon>Insecta</taxon>
        <taxon>Pterygota</taxon>
        <taxon>Neoptera</taxon>
        <taxon>Paraneoptera</taxon>
        <taxon>Hemiptera</taxon>
        <taxon>Auchenorrhyncha</taxon>
        <taxon>Membracoidea</taxon>
        <taxon>Cicadellidae</taxon>
        <taxon>Cicadellinae</taxon>
        <taxon>Cicadellini</taxon>
        <taxon>Graphocephala</taxon>
    </lineage>
</organism>
<evidence type="ECO:0000256" key="1">
    <source>
        <dbReference type="PIRSR" id="PIRSR000097-1"/>
    </source>
</evidence>
<accession>A0A1B6M3B1</accession>
<name>A0A1B6M3B1_9HEMI</name>
<dbReference type="PROSITE" id="PS00062">
    <property type="entry name" value="ALDOKETO_REDUCTASE_2"/>
    <property type="match status" value="1"/>
</dbReference>
<dbReference type="InterPro" id="IPR023210">
    <property type="entry name" value="NADP_OxRdtase_dom"/>
</dbReference>
<evidence type="ECO:0000259" key="4">
    <source>
        <dbReference type="Pfam" id="PF00248"/>
    </source>
</evidence>
<sequence>MAKLSATSVLKSASGMEIPVFGLGTWQSSDAELEKALNAALEAGYRLIDTAALYANEAVIGRVLSQWFSSGKLRRQDLFITTKLAVDANNPKYVKKCLETQLKELQLEYVDLYLIHMAVGLVHGESLAQKGGPKLDMETDILALWKEMENQVDAGLTKAIGVSNFNTKQIERILNIARIPPANLQIELHLYTQAKVEQEFCKRKGITLTSYATLGSPGAPAGALSGANFNPLQDPVVGRIAKSHNRNPGQVLLRHVLQSGIAIIPKSTNPDRIRDNIKVFDFELTPAEMTELNSLDKGEEGRRFHFDNLRAHPEYPYPK</sequence>
<dbReference type="PANTHER" id="PTHR11732">
    <property type="entry name" value="ALDO/KETO REDUCTASE"/>
    <property type="match status" value="1"/>
</dbReference>
<evidence type="ECO:0000313" key="5">
    <source>
        <dbReference type="EMBL" id="JAT30425.1"/>
    </source>
</evidence>
<dbReference type="AlphaFoldDB" id="A0A1B6M3B1"/>
<gene>
    <name evidence="5" type="ORF">g.20567</name>
</gene>
<reference evidence="5" key="1">
    <citation type="submission" date="2015-11" db="EMBL/GenBank/DDBJ databases">
        <title>De novo transcriptome assembly of four potential Pierce s Disease insect vectors from Arizona vineyards.</title>
        <authorList>
            <person name="Tassone E.E."/>
        </authorList>
    </citation>
    <scope>NUCLEOTIDE SEQUENCE</scope>
</reference>
<dbReference type="FunFam" id="3.20.20.100:FF:000029">
    <property type="entry name" value="Aldo-keto reductase"/>
    <property type="match status" value="1"/>
</dbReference>
<dbReference type="PIRSF" id="PIRSF000097">
    <property type="entry name" value="AKR"/>
    <property type="match status" value="1"/>
</dbReference>
<dbReference type="Pfam" id="PF00248">
    <property type="entry name" value="Aldo_ket_red"/>
    <property type="match status" value="1"/>
</dbReference>
<dbReference type="GO" id="GO:0016491">
    <property type="term" value="F:oxidoreductase activity"/>
    <property type="evidence" value="ECO:0007669"/>
    <property type="project" value="InterPro"/>
</dbReference>
<dbReference type="InterPro" id="IPR020471">
    <property type="entry name" value="AKR"/>
</dbReference>